<accession>A0AAN8RCI2</accession>
<gene>
    <name evidence="9" type="ORF">TWF718_002548</name>
</gene>
<evidence type="ECO:0000256" key="4">
    <source>
        <dbReference type="ARBA" id="ARBA00022786"/>
    </source>
</evidence>
<evidence type="ECO:0000313" key="10">
    <source>
        <dbReference type="Proteomes" id="UP001313282"/>
    </source>
</evidence>
<dbReference type="Gene3D" id="2.130.10.10">
    <property type="entry name" value="YVTN repeat-like/Quinoprotein amine dehydrogenase"/>
    <property type="match status" value="1"/>
</dbReference>
<keyword evidence="4" id="KW-0833">Ubl conjugation pathway</keyword>
<comment type="caution">
    <text evidence="9">The sequence shown here is derived from an EMBL/GenBank/DDBJ whole genome shotgun (WGS) entry which is preliminary data.</text>
</comment>
<dbReference type="InterPro" id="IPR024790">
    <property type="entry name" value="APC4_long_dom"/>
</dbReference>
<dbReference type="Proteomes" id="UP001313282">
    <property type="component" value="Unassembled WGS sequence"/>
</dbReference>
<feature type="domain" description="Anaphase-promoting complex subunit 4 long" evidence="8">
    <location>
        <begin position="286"/>
        <end position="484"/>
    </location>
</feature>
<dbReference type="GO" id="GO:0005680">
    <property type="term" value="C:anaphase-promoting complex"/>
    <property type="evidence" value="ECO:0007669"/>
    <property type="project" value="InterPro"/>
</dbReference>
<dbReference type="Pfam" id="PF12894">
    <property type="entry name" value="ANAPC4_WD40"/>
    <property type="match status" value="1"/>
</dbReference>
<protein>
    <recommendedName>
        <fullName evidence="1">Anaphase-promoting complex subunit 4</fullName>
    </recommendedName>
</protein>
<evidence type="ECO:0000313" key="9">
    <source>
        <dbReference type="EMBL" id="KAK6332010.1"/>
    </source>
</evidence>
<dbReference type="PANTHER" id="PTHR13260:SF0">
    <property type="entry name" value="ANAPHASE-PROMOTING COMPLEX SUBUNIT 4"/>
    <property type="match status" value="1"/>
</dbReference>
<dbReference type="PANTHER" id="PTHR13260">
    <property type="entry name" value="ANAPHASE PROMOTING COMPLEX SUBUNIT 4 APC4"/>
    <property type="match status" value="1"/>
</dbReference>
<evidence type="ECO:0000256" key="2">
    <source>
        <dbReference type="ARBA" id="ARBA00022618"/>
    </source>
</evidence>
<dbReference type="EMBL" id="JAVHNR010000010">
    <property type="protein sequence ID" value="KAK6332010.1"/>
    <property type="molecule type" value="Genomic_DNA"/>
</dbReference>
<dbReference type="GO" id="GO:0051301">
    <property type="term" value="P:cell division"/>
    <property type="evidence" value="ECO:0007669"/>
    <property type="project" value="UniProtKB-KW"/>
</dbReference>
<dbReference type="AlphaFoldDB" id="A0AAN8RCI2"/>
<evidence type="ECO:0000256" key="1">
    <source>
        <dbReference type="ARBA" id="ARBA00016067"/>
    </source>
</evidence>
<dbReference type="GO" id="GO:0034399">
    <property type="term" value="C:nuclear periphery"/>
    <property type="evidence" value="ECO:0007669"/>
    <property type="project" value="TreeGrafter"/>
</dbReference>
<evidence type="ECO:0000256" key="5">
    <source>
        <dbReference type="ARBA" id="ARBA00023306"/>
    </source>
</evidence>
<keyword evidence="5" id="KW-0131">Cell cycle</keyword>
<dbReference type="InterPro" id="IPR024977">
    <property type="entry name" value="Apc4-like_WD40_dom"/>
</dbReference>
<evidence type="ECO:0000259" key="7">
    <source>
        <dbReference type="Pfam" id="PF12894"/>
    </source>
</evidence>
<feature type="region of interest" description="Disordered" evidence="6">
    <location>
        <begin position="833"/>
        <end position="867"/>
    </location>
</feature>
<sequence length="867" mass="97265">MPTPSSTFEILGERKLVSPAQRQLAAWCPTKDLIAYGLVDQTVALYRMNGQKVWQTQKYTTGQRHAKKEHNVTQLCWRPDGQLLAVSYDNFITRILDVQTGRFGHQVEMEDVTEGRITAIGWVDNRDPATEDAEQLEPKTKTDFINIGGTLKDDNLGYLFGLFNFDVSTVLPKLSVLPGVANADITFSSKQSLDSLINVPSIRKEDTMDVLLMGTSKGSFAMNVFDSFVVGSMELSSLIGENDRYAYKITHHQSTRSLKTHLLLTTSQLQPKYRLGKEKGHGPTVLHALDILFLSNYGPYLGRVTYTITKVQHLLRYVNETVVAMAAEWKAMETVETAYMRAQKEILEAPEDQTPGLEFFELLITGCASERMKEWLVDSLGEKGHKKWEKVYVNGYETLRRLAHEHLLPSCDRLIVLLSKLRGLARWTDKDSSLGLDPVDYSKLLDLVSGLMAVCHEFMSKVNYELDLFSAFIFWLKTAYEEFNNLTEGNEPSAQPDGELLVDTLKVAEFIGKHLQNSILAAYFDKTEWTWREGENVFAAFTRVVDTDGDAVGSSGGDAVKNIISGSGSGLKKRESSGSFTGVIGSQGSEEGLKTLPGFHQISARIHEVSKSIFSKPANAMKQQVHVGQSIVVHNEPYRILDIRLCDDGGASGESVWYIAMAKSELDELGKKVPASESTIVMIRIAIVKNGTLSSVSDVSCTRINAPPHKVVSDLRFTDNQTLLVLFYDEDNTDMMSIRCTTPHMTYTPVPKSWWELPASPTAKLTDQNGIFHFAMTLPGNYVYNIKRVLTFNHNDITPIALTVNVNRGRRLGSVLDRERLRWIIFDLGVVVEEEEEEEEEKEQDDYGSTEDDEFYSEEFKTPAEEP</sequence>
<organism evidence="9 10">
    <name type="scientific">Orbilia javanica</name>
    <dbReference type="NCBI Taxonomy" id="47235"/>
    <lineage>
        <taxon>Eukaryota</taxon>
        <taxon>Fungi</taxon>
        <taxon>Dikarya</taxon>
        <taxon>Ascomycota</taxon>
        <taxon>Pezizomycotina</taxon>
        <taxon>Orbiliomycetes</taxon>
        <taxon>Orbiliales</taxon>
        <taxon>Orbiliaceae</taxon>
        <taxon>Orbilia</taxon>
    </lineage>
</organism>
<dbReference type="Pfam" id="PF12896">
    <property type="entry name" value="ANAPC4"/>
    <property type="match status" value="1"/>
</dbReference>
<proteinExistence type="predicted"/>
<dbReference type="SUPFAM" id="SSF50978">
    <property type="entry name" value="WD40 repeat-like"/>
    <property type="match status" value="1"/>
</dbReference>
<reference evidence="9 10" key="1">
    <citation type="submission" date="2019-10" db="EMBL/GenBank/DDBJ databases">
        <authorList>
            <person name="Palmer J.M."/>
        </authorList>
    </citation>
    <scope>NUCLEOTIDE SEQUENCE [LARGE SCALE GENOMIC DNA]</scope>
    <source>
        <strain evidence="9 10">TWF718</strain>
    </source>
</reference>
<feature type="compositionally biased region" description="Basic and acidic residues" evidence="6">
    <location>
        <begin position="858"/>
        <end position="867"/>
    </location>
</feature>
<name>A0AAN8RCI2_9PEZI</name>
<feature type="compositionally biased region" description="Acidic residues" evidence="6">
    <location>
        <begin position="833"/>
        <end position="857"/>
    </location>
</feature>
<feature type="domain" description="Anaphase-promoting complex subunit 4-like WD40" evidence="7">
    <location>
        <begin position="26"/>
        <end position="124"/>
    </location>
</feature>
<evidence type="ECO:0000256" key="3">
    <source>
        <dbReference type="ARBA" id="ARBA00022776"/>
    </source>
</evidence>
<keyword evidence="3" id="KW-0498">Mitosis</keyword>
<evidence type="ECO:0000259" key="8">
    <source>
        <dbReference type="Pfam" id="PF12896"/>
    </source>
</evidence>
<evidence type="ECO:0000256" key="6">
    <source>
        <dbReference type="SAM" id="MobiDB-lite"/>
    </source>
</evidence>
<dbReference type="InterPro" id="IPR036322">
    <property type="entry name" value="WD40_repeat_dom_sf"/>
</dbReference>
<dbReference type="InterPro" id="IPR024789">
    <property type="entry name" value="APC4"/>
</dbReference>
<dbReference type="GO" id="GO:0070979">
    <property type="term" value="P:protein K11-linked ubiquitination"/>
    <property type="evidence" value="ECO:0007669"/>
    <property type="project" value="TreeGrafter"/>
</dbReference>
<dbReference type="InterPro" id="IPR015943">
    <property type="entry name" value="WD40/YVTN_repeat-like_dom_sf"/>
</dbReference>
<keyword evidence="10" id="KW-1185">Reference proteome</keyword>
<keyword evidence="2" id="KW-0132">Cell division</keyword>
<dbReference type="GO" id="GO:0031145">
    <property type="term" value="P:anaphase-promoting complex-dependent catabolic process"/>
    <property type="evidence" value="ECO:0007669"/>
    <property type="project" value="InterPro"/>
</dbReference>